<dbReference type="GO" id="GO:1901605">
    <property type="term" value="P:alpha-amino acid metabolic process"/>
    <property type="evidence" value="ECO:0007669"/>
    <property type="project" value="TreeGrafter"/>
</dbReference>
<keyword evidence="4" id="KW-0663">Pyridoxal phosphate</keyword>
<accession>A0A1I3N1Q4</accession>
<reference evidence="7" key="1">
    <citation type="submission" date="2016-10" db="EMBL/GenBank/DDBJ databases">
        <authorList>
            <person name="Varghese N."/>
            <person name="Submissions S."/>
        </authorList>
    </citation>
    <scope>NUCLEOTIDE SEQUENCE [LARGE SCALE GENOMIC DNA]</scope>
    <source>
        <strain evidence="7">CGMCC 4.2126</strain>
    </source>
</reference>
<dbReference type="GO" id="GO:0008483">
    <property type="term" value="F:transaminase activity"/>
    <property type="evidence" value="ECO:0007669"/>
    <property type="project" value="UniProtKB-KW"/>
</dbReference>
<keyword evidence="2" id="KW-0032">Aminotransferase</keyword>
<dbReference type="InterPro" id="IPR050859">
    <property type="entry name" value="Class-I_PLP-dep_aminotransf"/>
</dbReference>
<evidence type="ECO:0000313" key="6">
    <source>
        <dbReference type="EMBL" id="SFJ02960.1"/>
    </source>
</evidence>
<evidence type="ECO:0000313" key="7">
    <source>
        <dbReference type="Proteomes" id="UP000199111"/>
    </source>
</evidence>
<dbReference type="Proteomes" id="UP000199111">
    <property type="component" value="Unassembled WGS sequence"/>
</dbReference>
<gene>
    <name evidence="6" type="ORF">SAMN05216275_10678</name>
</gene>
<dbReference type="Pfam" id="PF00155">
    <property type="entry name" value="Aminotran_1_2"/>
    <property type="match status" value="1"/>
</dbReference>
<dbReference type="PANTHER" id="PTHR42790:SF19">
    <property type="entry name" value="KYNURENINE_ALPHA-AMINOADIPATE AMINOTRANSFERASE, MITOCHONDRIAL"/>
    <property type="match status" value="1"/>
</dbReference>
<evidence type="ECO:0000256" key="4">
    <source>
        <dbReference type="ARBA" id="ARBA00022898"/>
    </source>
</evidence>
<evidence type="ECO:0000256" key="3">
    <source>
        <dbReference type="ARBA" id="ARBA00022679"/>
    </source>
</evidence>
<protein>
    <submittedName>
        <fullName evidence="6">(S)-3,5-dihydroxyphenylglycine transaminase</fullName>
    </submittedName>
</protein>
<keyword evidence="7" id="KW-1185">Reference proteome</keyword>
<dbReference type="InterPro" id="IPR015421">
    <property type="entry name" value="PyrdxlP-dep_Trfase_major"/>
</dbReference>
<dbReference type="AlphaFoldDB" id="A0A1I3N1Q4"/>
<dbReference type="PANTHER" id="PTHR42790">
    <property type="entry name" value="AMINOTRANSFERASE"/>
    <property type="match status" value="1"/>
</dbReference>
<comment type="cofactor">
    <cofactor evidence="1">
        <name>pyridoxal 5'-phosphate</name>
        <dbReference type="ChEBI" id="CHEBI:597326"/>
    </cofactor>
</comment>
<organism evidence="6 7">
    <name type="scientific">Streptosporangium canum</name>
    <dbReference type="NCBI Taxonomy" id="324952"/>
    <lineage>
        <taxon>Bacteria</taxon>
        <taxon>Bacillati</taxon>
        <taxon>Actinomycetota</taxon>
        <taxon>Actinomycetes</taxon>
        <taxon>Streptosporangiales</taxon>
        <taxon>Streptosporangiaceae</taxon>
        <taxon>Streptosporangium</taxon>
    </lineage>
</organism>
<dbReference type="EMBL" id="FOQY01000006">
    <property type="protein sequence ID" value="SFJ02960.1"/>
    <property type="molecule type" value="Genomic_DNA"/>
</dbReference>
<dbReference type="Gene3D" id="3.90.1150.10">
    <property type="entry name" value="Aspartate Aminotransferase, domain 1"/>
    <property type="match status" value="1"/>
</dbReference>
<dbReference type="GeneID" id="96298028"/>
<dbReference type="InterPro" id="IPR015422">
    <property type="entry name" value="PyrdxlP-dep_Trfase_small"/>
</dbReference>
<feature type="domain" description="Aminotransferase class I/classII large" evidence="5">
    <location>
        <begin position="51"/>
        <end position="407"/>
    </location>
</feature>
<proteinExistence type="predicted"/>
<evidence type="ECO:0000259" key="5">
    <source>
        <dbReference type="Pfam" id="PF00155"/>
    </source>
</evidence>
<dbReference type="InterPro" id="IPR004839">
    <property type="entry name" value="Aminotransferase_I/II_large"/>
</dbReference>
<evidence type="ECO:0000256" key="2">
    <source>
        <dbReference type="ARBA" id="ARBA00022576"/>
    </source>
</evidence>
<name>A0A1I3N1Q4_9ACTN</name>
<sequence length="424" mass="45723">MDFLNEVTSRYPEAVSFAPGRPHEQFFEGVDPGRLIRRYQDHLRATGATPREAQRRVLQYGAAAGIINDLLARALGREQGLEVIGEDLVVTVGAQEGIFLSLLVLSGPERGPVLVTDPCYVGASGAARLLGLDLVAVAAHEGASAPRADALREVVAGLRRDGRPPRVLYTIPDFANPGGYTMTVGERRELIAAAGELGLLIIEDSPYVFTAPRDERVPTLKALDDPADPRVIHIGTFAKTGLPGARVGYVVADQRVTGPAGESTLAAQIATAKSMVTLNTSPIGQAVVGGLLLELEEQDRLPGEDRGAFYRASLAHLLSALDAQLGQHPRLRDRVRWNRPDGGFFVVVTCDFPVPEELLEVSGRDFGVLWTPMSHFSLDDDPTVRRRLRLACSYLSEQQIDIGVERLARFLAWAAAGAQGTADV</sequence>
<evidence type="ECO:0000256" key="1">
    <source>
        <dbReference type="ARBA" id="ARBA00001933"/>
    </source>
</evidence>
<dbReference type="CDD" id="cd00609">
    <property type="entry name" value="AAT_like"/>
    <property type="match status" value="1"/>
</dbReference>
<dbReference type="InterPro" id="IPR015424">
    <property type="entry name" value="PyrdxlP-dep_Trfase"/>
</dbReference>
<dbReference type="Gene3D" id="3.40.640.10">
    <property type="entry name" value="Type I PLP-dependent aspartate aminotransferase-like (Major domain)"/>
    <property type="match status" value="1"/>
</dbReference>
<keyword evidence="3" id="KW-0808">Transferase</keyword>
<dbReference type="SUPFAM" id="SSF53383">
    <property type="entry name" value="PLP-dependent transferases"/>
    <property type="match status" value="1"/>
</dbReference>
<dbReference type="GO" id="GO:0030170">
    <property type="term" value="F:pyridoxal phosphate binding"/>
    <property type="evidence" value="ECO:0007669"/>
    <property type="project" value="InterPro"/>
</dbReference>
<dbReference type="RefSeq" id="WP_218158689.1">
    <property type="nucleotide sequence ID" value="NZ_FOQY01000006.1"/>
</dbReference>